<comment type="caution">
    <text evidence="1">The sequence shown here is derived from an EMBL/GenBank/DDBJ whole genome shotgun (WGS) entry which is preliminary data.</text>
</comment>
<proteinExistence type="predicted"/>
<organism evidence="1 2">
    <name type="scientific">Smallanthus sonchifolius</name>
    <dbReference type="NCBI Taxonomy" id="185202"/>
    <lineage>
        <taxon>Eukaryota</taxon>
        <taxon>Viridiplantae</taxon>
        <taxon>Streptophyta</taxon>
        <taxon>Embryophyta</taxon>
        <taxon>Tracheophyta</taxon>
        <taxon>Spermatophyta</taxon>
        <taxon>Magnoliopsida</taxon>
        <taxon>eudicotyledons</taxon>
        <taxon>Gunneridae</taxon>
        <taxon>Pentapetalae</taxon>
        <taxon>asterids</taxon>
        <taxon>campanulids</taxon>
        <taxon>Asterales</taxon>
        <taxon>Asteraceae</taxon>
        <taxon>Asteroideae</taxon>
        <taxon>Heliantheae alliance</taxon>
        <taxon>Millerieae</taxon>
        <taxon>Smallanthus</taxon>
    </lineage>
</organism>
<reference evidence="2" key="1">
    <citation type="journal article" date="2022" name="Mol. Ecol. Resour.">
        <title>The genomes of chicory, endive, great burdock and yacon provide insights into Asteraceae palaeo-polyploidization history and plant inulin production.</title>
        <authorList>
            <person name="Fan W."/>
            <person name="Wang S."/>
            <person name="Wang H."/>
            <person name="Wang A."/>
            <person name="Jiang F."/>
            <person name="Liu H."/>
            <person name="Zhao H."/>
            <person name="Xu D."/>
            <person name="Zhang Y."/>
        </authorList>
    </citation>
    <scope>NUCLEOTIDE SEQUENCE [LARGE SCALE GENOMIC DNA]</scope>
    <source>
        <strain evidence="2">cv. Yunnan</strain>
    </source>
</reference>
<dbReference type="Proteomes" id="UP001056120">
    <property type="component" value="Linkage Group LG03"/>
</dbReference>
<reference evidence="1 2" key="2">
    <citation type="journal article" date="2022" name="Mol. Ecol. Resour.">
        <title>The genomes of chicory, endive, great burdock and yacon provide insights into Asteraceae paleo-polyploidization history and plant inulin production.</title>
        <authorList>
            <person name="Fan W."/>
            <person name="Wang S."/>
            <person name="Wang H."/>
            <person name="Wang A."/>
            <person name="Jiang F."/>
            <person name="Liu H."/>
            <person name="Zhao H."/>
            <person name="Xu D."/>
            <person name="Zhang Y."/>
        </authorList>
    </citation>
    <scope>NUCLEOTIDE SEQUENCE [LARGE SCALE GENOMIC DNA]</scope>
    <source>
        <strain evidence="2">cv. Yunnan</strain>
        <tissue evidence="1">Leaves</tissue>
    </source>
</reference>
<name>A0ACB9JLR4_9ASTR</name>
<dbReference type="EMBL" id="CM042020">
    <property type="protein sequence ID" value="KAI3821250.1"/>
    <property type="molecule type" value="Genomic_DNA"/>
</dbReference>
<evidence type="ECO:0000313" key="1">
    <source>
        <dbReference type="EMBL" id="KAI3821250.1"/>
    </source>
</evidence>
<gene>
    <name evidence="1" type="ORF">L1987_08813</name>
</gene>
<keyword evidence="2" id="KW-1185">Reference proteome</keyword>
<accession>A0ACB9JLR4</accession>
<protein>
    <submittedName>
        <fullName evidence="1">Uncharacterized protein</fullName>
    </submittedName>
</protein>
<evidence type="ECO:0000313" key="2">
    <source>
        <dbReference type="Proteomes" id="UP001056120"/>
    </source>
</evidence>
<sequence>MQEVISETHAVLKSIVLKVVDAYALIGDVSGFAKKIQSFFMQEVISETHAVLKSIVLKDLEAAEIQSTRLAYNDLCTRIPESEFRNCLLATLSVLFKLMCSYYSIMNFHLEYQV</sequence>